<organism evidence="1 2">
    <name type="scientific">Streptomyces antimycoticus</name>
    <dbReference type="NCBI Taxonomy" id="68175"/>
    <lineage>
        <taxon>Bacteria</taxon>
        <taxon>Bacillati</taxon>
        <taxon>Actinomycetota</taxon>
        <taxon>Actinomycetes</taxon>
        <taxon>Kitasatosporales</taxon>
        <taxon>Streptomycetaceae</taxon>
        <taxon>Streptomyces</taxon>
        <taxon>Streptomyces violaceusniger group</taxon>
    </lineage>
</organism>
<dbReference type="Gene3D" id="3.50.50.60">
    <property type="entry name" value="FAD/NAD(P)-binding domain"/>
    <property type="match status" value="1"/>
</dbReference>
<evidence type="ECO:0000313" key="1">
    <source>
        <dbReference type="EMBL" id="BBJ38930.1"/>
    </source>
</evidence>
<dbReference type="SUPFAM" id="SSF51905">
    <property type="entry name" value="FAD/NAD(P)-binding domain"/>
    <property type="match status" value="1"/>
</dbReference>
<accession>A0A499UFV2</accession>
<reference evidence="1 2" key="1">
    <citation type="journal article" date="2020" name="Int. J. Syst. Evol. Microbiol.">
        <title>Reclassification of Streptomyces castelarensis and Streptomyces sporoclivatus as later heterotypic synonyms of Streptomyces antimycoticus.</title>
        <authorList>
            <person name="Komaki H."/>
            <person name="Tamura T."/>
        </authorList>
    </citation>
    <scope>NUCLEOTIDE SEQUENCE [LARGE SCALE GENOMIC DNA]</scope>
    <source>
        <strain evidence="1 2">NBRC 100767</strain>
    </source>
</reference>
<sequence>MPGHPRVLLATGHNMLGLMLAPATGRLVAGLLTGTADSGLSSAFAPVRSVRRYSWRVRATRGQ</sequence>
<evidence type="ECO:0000313" key="2">
    <source>
        <dbReference type="Proteomes" id="UP000463951"/>
    </source>
</evidence>
<dbReference type="Proteomes" id="UP000463951">
    <property type="component" value="Chromosome"/>
</dbReference>
<name>A0A499UFV2_9ACTN</name>
<proteinExistence type="predicted"/>
<evidence type="ECO:0008006" key="3">
    <source>
        <dbReference type="Google" id="ProtNLM"/>
    </source>
</evidence>
<dbReference type="InterPro" id="IPR036188">
    <property type="entry name" value="FAD/NAD-bd_sf"/>
</dbReference>
<gene>
    <name evidence="1" type="ORF">SSPO_016480</name>
</gene>
<protein>
    <recommendedName>
        <fullName evidence="3">FAD dependent oxidoreductase domain-containing protein</fullName>
    </recommendedName>
</protein>
<dbReference type="EMBL" id="AP019620">
    <property type="protein sequence ID" value="BBJ38930.1"/>
    <property type="molecule type" value="Genomic_DNA"/>
</dbReference>
<dbReference type="AlphaFoldDB" id="A0A499UFV2"/>